<dbReference type="Pfam" id="PF00589">
    <property type="entry name" value="Phage_integrase"/>
    <property type="match status" value="1"/>
</dbReference>
<accession>A0A1I3FAC0</accession>
<evidence type="ECO:0000256" key="1">
    <source>
        <dbReference type="ARBA" id="ARBA00008857"/>
    </source>
</evidence>
<dbReference type="PANTHER" id="PTHR30629:SF2">
    <property type="entry name" value="PROPHAGE INTEGRASE INTS-RELATED"/>
    <property type="match status" value="1"/>
</dbReference>
<keyword evidence="8" id="KW-1185">Reference proteome</keyword>
<dbReference type="GO" id="GO:0015074">
    <property type="term" value="P:DNA integration"/>
    <property type="evidence" value="ECO:0007669"/>
    <property type="project" value="UniProtKB-KW"/>
</dbReference>
<evidence type="ECO:0000256" key="4">
    <source>
        <dbReference type="ARBA" id="ARBA00023172"/>
    </source>
</evidence>
<dbReference type="Proteomes" id="UP000199377">
    <property type="component" value="Unassembled WGS sequence"/>
</dbReference>
<dbReference type="Gene3D" id="1.10.443.10">
    <property type="entry name" value="Intergrase catalytic core"/>
    <property type="match status" value="1"/>
</dbReference>
<evidence type="ECO:0000256" key="3">
    <source>
        <dbReference type="ARBA" id="ARBA00023125"/>
    </source>
</evidence>
<comment type="similarity">
    <text evidence="1">Belongs to the 'phage' integrase family.</text>
</comment>
<evidence type="ECO:0000256" key="5">
    <source>
        <dbReference type="SAM" id="MobiDB-lite"/>
    </source>
</evidence>
<feature type="region of interest" description="Disordered" evidence="5">
    <location>
        <begin position="345"/>
        <end position="370"/>
    </location>
</feature>
<dbReference type="InterPro" id="IPR050808">
    <property type="entry name" value="Phage_Integrase"/>
</dbReference>
<gene>
    <name evidence="7" type="ORF">SAMN05216258_104158</name>
</gene>
<dbReference type="InterPro" id="IPR010998">
    <property type="entry name" value="Integrase_recombinase_N"/>
</dbReference>
<evidence type="ECO:0000256" key="2">
    <source>
        <dbReference type="ARBA" id="ARBA00022908"/>
    </source>
</evidence>
<dbReference type="GO" id="GO:0006310">
    <property type="term" value="P:DNA recombination"/>
    <property type="evidence" value="ECO:0007669"/>
    <property type="project" value="UniProtKB-KW"/>
</dbReference>
<dbReference type="PANTHER" id="PTHR30629">
    <property type="entry name" value="PROPHAGE INTEGRASE"/>
    <property type="match status" value="1"/>
</dbReference>
<dbReference type="InterPro" id="IPR011010">
    <property type="entry name" value="DNA_brk_join_enz"/>
</dbReference>
<proteinExistence type="inferred from homology"/>
<dbReference type="SUPFAM" id="SSF56349">
    <property type="entry name" value="DNA breaking-rejoining enzymes"/>
    <property type="match status" value="1"/>
</dbReference>
<protein>
    <submittedName>
        <fullName evidence="7">Phage integrase family protein</fullName>
    </submittedName>
</protein>
<evidence type="ECO:0000313" key="8">
    <source>
        <dbReference type="Proteomes" id="UP000199377"/>
    </source>
</evidence>
<name>A0A1I3FAC0_9RHOB</name>
<feature type="domain" description="Tyr recombinase" evidence="6">
    <location>
        <begin position="175"/>
        <end position="344"/>
    </location>
</feature>
<dbReference type="STRING" id="1114924.SAMN05216258_104158"/>
<dbReference type="InterPro" id="IPR002104">
    <property type="entry name" value="Integrase_catalytic"/>
</dbReference>
<dbReference type="PROSITE" id="PS51898">
    <property type="entry name" value="TYR_RECOMBINASE"/>
    <property type="match status" value="1"/>
</dbReference>
<keyword evidence="3" id="KW-0238">DNA-binding</keyword>
<evidence type="ECO:0000313" key="7">
    <source>
        <dbReference type="EMBL" id="SFI08177.1"/>
    </source>
</evidence>
<sequence length="370" mass="41195">MKRANPYPGLHRAPKRLADGSRKVYFYAWKGGPRLPDDYGSPEFARAFREAQEARREPKRTGTLLDVLNAYQRSRGVRRRARGFLDLAERTRRDYAEIIRKQLEPEFGDFPLAALADPGARGVFLDWRDRRAEASPRRADYEFTVLARALAWALDRGIILANPCQRAGRVWGGSRAESIWTEADEKAFLKVAPARLRLAFMLALWTGQRQGDLLRLPWSAYDGKTLRLAQSKTGARVEIPVGAPLRALLDATPRRSPIILTTEDGTPWTADGFRSSWRKARIKAGVAGVTFNDLRGTAVTRLRRVGCTHAQIGAITGHKNAEITAILEKHYAATDPQLARDAILKLERGTKAPNRPPNRPAGAGSTEGEA</sequence>
<organism evidence="7 8">
    <name type="scientific">Albimonas pacifica</name>
    <dbReference type="NCBI Taxonomy" id="1114924"/>
    <lineage>
        <taxon>Bacteria</taxon>
        <taxon>Pseudomonadati</taxon>
        <taxon>Pseudomonadota</taxon>
        <taxon>Alphaproteobacteria</taxon>
        <taxon>Rhodobacterales</taxon>
        <taxon>Paracoccaceae</taxon>
        <taxon>Albimonas</taxon>
    </lineage>
</organism>
<evidence type="ECO:0000259" key="6">
    <source>
        <dbReference type="PROSITE" id="PS51898"/>
    </source>
</evidence>
<dbReference type="Gene3D" id="1.10.150.130">
    <property type="match status" value="1"/>
</dbReference>
<dbReference type="InterPro" id="IPR013762">
    <property type="entry name" value="Integrase-like_cat_sf"/>
</dbReference>
<reference evidence="7 8" key="1">
    <citation type="submission" date="2016-10" db="EMBL/GenBank/DDBJ databases">
        <authorList>
            <person name="de Groot N.N."/>
        </authorList>
    </citation>
    <scope>NUCLEOTIDE SEQUENCE [LARGE SCALE GENOMIC DNA]</scope>
    <source>
        <strain evidence="7 8">CGMCC 1.11030</strain>
    </source>
</reference>
<keyword evidence="2" id="KW-0229">DNA integration</keyword>
<dbReference type="EMBL" id="FOQH01000004">
    <property type="protein sequence ID" value="SFI08177.1"/>
    <property type="molecule type" value="Genomic_DNA"/>
</dbReference>
<dbReference type="OrthoDB" id="7510934at2"/>
<dbReference type="GO" id="GO:0003677">
    <property type="term" value="F:DNA binding"/>
    <property type="evidence" value="ECO:0007669"/>
    <property type="project" value="UniProtKB-KW"/>
</dbReference>
<keyword evidence="4" id="KW-0233">DNA recombination</keyword>
<dbReference type="AlphaFoldDB" id="A0A1I3FAC0"/>
<dbReference type="RefSeq" id="WP_092859456.1">
    <property type="nucleotide sequence ID" value="NZ_FOQH01000004.1"/>
</dbReference>